<organism evidence="2 3">
    <name type="scientific">[Myrmecia] bisecta</name>
    <dbReference type="NCBI Taxonomy" id="41462"/>
    <lineage>
        <taxon>Eukaryota</taxon>
        <taxon>Viridiplantae</taxon>
        <taxon>Chlorophyta</taxon>
        <taxon>core chlorophytes</taxon>
        <taxon>Trebouxiophyceae</taxon>
        <taxon>Trebouxiales</taxon>
        <taxon>Trebouxiaceae</taxon>
        <taxon>Myrmecia</taxon>
    </lineage>
</organism>
<accession>A0AAW1PZE1</accession>
<feature type="chain" id="PRO_5043889677" evidence="1">
    <location>
        <begin position="24"/>
        <end position="184"/>
    </location>
</feature>
<feature type="signal peptide" evidence="1">
    <location>
        <begin position="1"/>
        <end position="23"/>
    </location>
</feature>
<gene>
    <name evidence="2" type="ORF">WJX72_011004</name>
</gene>
<evidence type="ECO:0000313" key="2">
    <source>
        <dbReference type="EMBL" id="KAK9813224.1"/>
    </source>
</evidence>
<proteinExistence type="predicted"/>
<sequence length="184" mass="20893">MRRSCKHRLPVLLICSLLLVSEGTRLGIALDAHTSSKRAHNAGRDSSASSWSNLQVPKLLERIFVCITFHWNVVKLVYLQQAIENMIAYPTIVVICINTDLPRNLQNVLDVWDLPHVTVCNETRVVDDDNKYALLWEHRAVMAMAATSGQEYGCFIYIEDDTHIPWEAMVSWAFDTESGAKKVH</sequence>
<comment type="caution">
    <text evidence="2">The sequence shown here is derived from an EMBL/GenBank/DDBJ whole genome shotgun (WGS) entry which is preliminary data.</text>
</comment>
<name>A0AAW1PZE1_9CHLO</name>
<keyword evidence="1" id="KW-0732">Signal</keyword>
<evidence type="ECO:0000256" key="1">
    <source>
        <dbReference type="SAM" id="SignalP"/>
    </source>
</evidence>
<keyword evidence="3" id="KW-1185">Reference proteome</keyword>
<dbReference type="EMBL" id="JALJOR010000008">
    <property type="protein sequence ID" value="KAK9813224.1"/>
    <property type="molecule type" value="Genomic_DNA"/>
</dbReference>
<reference evidence="2 3" key="1">
    <citation type="journal article" date="2024" name="Nat. Commun.">
        <title>Phylogenomics reveals the evolutionary origins of lichenization in chlorophyte algae.</title>
        <authorList>
            <person name="Puginier C."/>
            <person name="Libourel C."/>
            <person name="Otte J."/>
            <person name="Skaloud P."/>
            <person name="Haon M."/>
            <person name="Grisel S."/>
            <person name="Petersen M."/>
            <person name="Berrin J.G."/>
            <person name="Delaux P.M."/>
            <person name="Dal Grande F."/>
            <person name="Keller J."/>
        </authorList>
    </citation>
    <scope>NUCLEOTIDE SEQUENCE [LARGE SCALE GENOMIC DNA]</scope>
    <source>
        <strain evidence="2 3">SAG 2043</strain>
    </source>
</reference>
<protein>
    <submittedName>
        <fullName evidence="2">Uncharacterized protein</fullName>
    </submittedName>
</protein>
<dbReference type="AlphaFoldDB" id="A0AAW1PZE1"/>
<evidence type="ECO:0000313" key="3">
    <source>
        <dbReference type="Proteomes" id="UP001489004"/>
    </source>
</evidence>
<dbReference type="Proteomes" id="UP001489004">
    <property type="component" value="Unassembled WGS sequence"/>
</dbReference>